<comment type="caution">
    <text evidence="3">The sequence shown here is derived from an EMBL/GenBank/DDBJ whole genome shotgun (WGS) entry which is preliminary data.</text>
</comment>
<dbReference type="AlphaFoldDB" id="X1ME39"/>
<dbReference type="Pfam" id="PF13347">
    <property type="entry name" value="MFS_2"/>
    <property type="match status" value="1"/>
</dbReference>
<name>X1ME39_9ZZZZ</name>
<keyword evidence="1" id="KW-0812">Transmembrane</keyword>
<dbReference type="SUPFAM" id="SSF103473">
    <property type="entry name" value="MFS general substrate transporter"/>
    <property type="match status" value="1"/>
</dbReference>
<accession>X1ME39</accession>
<evidence type="ECO:0000256" key="1">
    <source>
        <dbReference type="SAM" id="Phobius"/>
    </source>
</evidence>
<feature type="domain" description="Major facilitator superfamily (MFS) profile" evidence="2">
    <location>
        <begin position="1"/>
        <end position="145"/>
    </location>
</feature>
<organism evidence="3">
    <name type="scientific">marine sediment metagenome</name>
    <dbReference type="NCBI Taxonomy" id="412755"/>
    <lineage>
        <taxon>unclassified sequences</taxon>
        <taxon>metagenomes</taxon>
        <taxon>ecological metagenomes</taxon>
    </lineage>
</organism>
<dbReference type="Gene3D" id="1.20.1250.20">
    <property type="entry name" value="MFS general substrate transporter like domains"/>
    <property type="match status" value="1"/>
</dbReference>
<dbReference type="PANTHER" id="PTHR23528:SF1">
    <property type="entry name" value="MAJOR FACILITATOR SUPERFAMILY (MFS) PROFILE DOMAIN-CONTAINING PROTEIN"/>
    <property type="match status" value="1"/>
</dbReference>
<proteinExistence type="predicted"/>
<reference evidence="3" key="1">
    <citation type="journal article" date="2014" name="Front. Microbiol.">
        <title>High frequency of phylogenetically diverse reductive dehalogenase-homologous genes in deep subseafloor sedimentary metagenomes.</title>
        <authorList>
            <person name="Kawai M."/>
            <person name="Futagami T."/>
            <person name="Toyoda A."/>
            <person name="Takaki Y."/>
            <person name="Nishi S."/>
            <person name="Hori S."/>
            <person name="Arai W."/>
            <person name="Tsubouchi T."/>
            <person name="Morono Y."/>
            <person name="Uchiyama I."/>
            <person name="Ito T."/>
            <person name="Fujiyama A."/>
            <person name="Inagaki F."/>
            <person name="Takami H."/>
        </authorList>
    </citation>
    <scope>NUCLEOTIDE SEQUENCE</scope>
    <source>
        <strain evidence="3">Expedition CK06-06</strain>
    </source>
</reference>
<sequence>SSLHSIILPLRIADFIPAGKQATYLTLLTVPGLLLAIAVQPIAGAFSDRSGFRWGRRRPFILIGAILTLSFLPGISLAGRLSILFAIYYLLQISSNTALGPYLAFIPDLVPEEKRGLASGVKGLLEIAGEGFCKSGECMLGQSAG</sequence>
<feature type="transmembrane region" description="Helical" evidence="1">
    <location>
        <begin position="59"/>
        <end position="79"/>
    </location>
</feature>
<dbReference type="InterPro" id="IPR036259">
    <property type="entry name" value="MFS_trans_sf"/>
</dbReference>
<dbReference type="PROSITE" id="PS50850">
    <property type="entry name" value="MFS"/>
    <property type="match status" value="1"/>
</dbReference>
<keyword evidence="1" id="KW-1133">Transmembrane helix</keyword>
<dbReference type="GO" id="GO:0022857">
    <property type="term" value="F:transmembrane transporter activity"/>
    <property type="evidence" value="ECO:0007669"/>
    <property type="project" value="InterPro"/>
</dbReference>
<feature type="transmembrane region" description="Helical" evidence="1">
    <location>
        <begin position="24"/>
        <end position="47"/>
    </location>
</feature>
<protein>
    <recommendedName>
        <fullName evidence="2">Major facilitator superfamily (MFS) profile domain-containing protein</fullName>
    </recommendedName>
</protein>
<dbReference type="EMBL" id="BARV01005250">
    <property type="protein sequence ID" value="GAI12945.1"/>
    <property type="molecule type" value="Genomic_DNA"/>
</dbReference>
<keyword evidence="1" id="KW-0472">Membrane</keyword>
<evidence type="ECO:0000313" key="3">
    <source>
        <dbReference type="EMBL" id="GAI12945.1"/>
    </source>
</evidence>
<feature type="non-terminal residue" evidence="3">
    <location>
        <position position="1"/>
    </location>
</feature>
<dbReference type="PANTHER" id="PTHR23528">
    <property type="match status" value="1"/>
</dbReference>
<evidence type="ECO:0000259" key="2">
    <source>
        <dbReference type="PROSITE" id="PS50850"/>
    </source>
</evidence>
<dbReference type="InterPro" id="IPR020846">
    <property type="entry name" value="MFS_dom"/>
</dbReference>
<gene>
    <name evidence="3" type="ORF">S06H3_11034</name>
</gene>